<keyword evidence="2" id="KW-0812">Transmembrane</keyword>
<accession>A0ABV7ZKP0</accession>
<dbReference type="RefSeq" id="WP_233709041.1">
    <property type="nucleotide sequence ID" value="NZ_FZMF01000033.1"/>
</dbReference>
<comment type="caution">
    <text evidence="3">The sequence shown here is derived from an EMBL/GenBank/DDBJ whole genome shotgun (WGS) entry which is preliminary data.</text>
</comment>
<evidence type="ECO:0000256" key="2">
    <source>
        <dbReference type="SAM" id="Phobius"/>
    </source>
</evidence>
<dbReference type="EMBL" id="JBHRZO010000037">
    <property type="protein sequence ID" value="MFC3848057.1"/>
    <property type="molecule type" value="Genomic_DNA"/>
</dbReference>
<evidence type="ECO:0000313" key="4">
    <source>
        <dbReference type="Proteomes" id="UP001595783"/>
    </source>
</evidence>
<sequence length="271" mass="28469">MPLPFILWGAAALAAGYGIKKGMDAHDDMQEIKKLHEEAKSKHDKAKHNLGNMQNQARNTFESLGELQYAITLTSVEKYKEIIDRLQVAHDQGWLQVFGQESMDHLKRVETSIVDLETAIGGALAGVGAGAMAGFGAWGAIGLLGSASTGTAISALSGAAATNATLAWLGGGSLASGGFGIAGGTIAFGGLIAAPVIAVTASVFAAKVAEKKEEAKAYSESVLAVCETMKAMGLTWKHIKYKSIEKCRTLVKLDTHFERKVTRACRGIYGG</sequence>
<evidence type="ECO:0008006" key="5">
    <source>
        <dbReference type="Google" id="ProtNLM"/>
    </source>
</evidence>
<organism evidence="3 4">
    <name type="scientific">Helicobacter baculiformis</name>
    <dbReference type="NCBI Taxonomy" id="427351"/>
    <lineage>
        <taxon>Bacteria</taxon>
        <taxon>Pseudomonadati</taxon>
        <taxon>Campylobacterota</taxon>
        <taxon>Epsilonproteobacteria</taxon>
        <taxon>Campylobacterales</taxon>
        <taxon>Helicobacteraceae</taxon>
        <taxon>Helicobacter</taxon>
    </lineage>
</organism>
<dbReference type="Proteomes" id="UP001595783">
    <property type="component" value="Unassembled WGS sequence"/>
</dbReference>
<evidence type="ECO:0000256" key="1">
    <source>
        <dbReference type="SAM" id="Coils"/>
    </source>
</evidence>
<keyword evidence="1" id="KW-0175">Coiled coil</keyword>
<feature type="transmembrane region" description="Helical" evidence="2">
    <location>
        <begin position="151"/>
        <end position="169"/>
    </location>
</feature>
<gene>
    <name evidence="3" type="ORF">ACFOPX_05900</name>
</gene>
<feature type="coiled-coil region" evidence="1">
    <location>
        <begin position="29"/>
        <end position="56"/>
    </location>
</feature>
<feature type="transmembrane region" description="Helical" evidence="2">
    <location>
        <begin position="119"/>
        <end position="144"/>
    </location>
</feature>
<keyword evidence="4" id="KW-1185">Reference proteome</keyword>
<proteinExistence type="predicted"/>
<feature type="transmembrane region" description="Helical" evidence="2">
    <location>
        <begin position="181"/>
        <end position="206"/>
    </location>
</feature>
<keyword evidence="2" id="KW-0472">Membrane</keyword>
<keyword evidence="2" id="KW-1133">Transmembrane helix</keyword>
<name>A0ABV7ZKP0_9HELI</name>
<reference evidence="4" key="1">
    <citation type="journal article" date="2019" name="Int. J. Syst. Evol. Microbiol.">
        <title>The Global Catalogue of Microorganisms (GCM) 10K type strain sequencing project: providing services to taxonomists for standard genome sequencing and annotation.</title>
        <authorList>
            <consortium name="The Broad Institute Genomics Platform"/>
            <consortium name="The Broad Institute Genome Sequencing Center for Infectious Disease"/>
            <person name="Wu L."/>
            <person name="Ma J."/>
        </authorList>
    </citation>
    <scope>NUCLEOTIDE SEQUENCE [LARGE SCALE GENOMIC DNA]</scope>
    <source>
        <strain evidence="4">CCUG 53816</strain>
    </source>
</reference>
<evidence type="ECO:0000313" key="3">
    <source>
        <dbReference type="EMBL" id="MFC3848057.1"/>
    </source>
</evidence>
<protein>
    <recommendedName>
        <fullName evidence="5">Ancestral polypeptide</fullName>
    </recommendedName>
</protein>